<evidence type="ECO:0000313" key="3">
    <source>
        <dbReference type="EMBL" id="CAL8093763.1"/>
    </source>
</evidence>
<feature type="region of interest" description="Disordered" evidence="1">
    <location>
        <begin position="32"/>
        <end position="135"/>
    </location>
</feature>
<proteinExistence type="predicted"/>
<accession>A0ABP1QAM4</accession>
<feature type="domain" description="WKF" evidence="2">
    <location>
        <begin position="143"/>
        <end position="204"/>
    </location>
</feature>
<name>A0ABP1QAM4_9HEXA</name>
<reference evidence="3 4" key="1">
    <citation type="submission" date="2024-08" db="EMBL/GenBank/DDBJ databases">
        <authorList>
            <person name="Cucini C."/>
            <person name="Frati F."/>
        </authorList>
    </citation>
    <scope>NUCLEOTIDE SEQUENCE [LARGE SCALE GENOMIC DNA]</scope>
</reference>
<comment type="caution">
    <text evidence="3">The sequence shown here is derived from an EMBL/GenBank/DDBJ whole genome shotgun (WGS) entry which is preliminary data.</text>
</comment>
<feature type="compositionally biased region" description="Basic and acidic residues" evidence="1">
    <location>
        <begin position="125"/>
        <end position="135"/>
    </location>
</feature>
<evidence type="ECO:0000313" key="4">
    <source>
        <dbReference type="Proteomes" id="UP001642540"/>
    </source>
</evidence>
<organism evidence="3 4">
    <name type="scientific">Orchesella dallaii</name>
    <dbReference type="NCBI Taxonomy" id="48710"/>
    <lineage>
        <taxon>Eukaryota</taxon>
        <taxon>Metazoa</taxon>
        <taxon>Ecdysozoa</taxon>
        <taxon>Arthropoda</taxon>
        <taxon>Hexapoda</taxon>
        <taxon>Collembola</taxon>
        <taxon>Entomobryomorpha</taxon>
        <taxon>Entomobryoidea</taxon>
        <taxon>Orchesellidae</taxon>
        <taxon>Orchesellinae</taxon>
        <taxon>Orchesella</taxon>
    </lineage>
</organism>
<dbReference type="Proteomes" id="UP001642540">
    <property type="component" value="Unassembled WGS sequence"/>
</dbReference>
<gene>
    <name evidence="3" type="ORF">ODALV1_LOCUS8589</name>
</gene>
<feature type="compositionally biased region" description="Basic residues" evidence="1">
    <location>
        <begin position="108"/>
        <end position="119"/>
    </location>
</feature>
<protein>
    <recommendedName>
        <fullName evidence="2">WKF domain-containing protein</fullName>
    </recommendedName>
</protein>
<evidence type="ECO:0000259" key="2">
    <source>
        <dbReference type="Pfam" id="PF10180"/>
    </source>
</evidence>
<dbReference type="EMBL" id="CAXLJM020000026">
    <property type="protein sequence ID" value="CAL8093763.1"/>
    <property type="molecule type" value="Genomic_DNA"/>
</dbReference>
<keyword evidence="4" id="KW-1185">Reference proteome</keyword>
<evidence type="ECO:0000256" key="1">
    <source>
        <dbReference type="SAM" id="MobiDB-lite"/>
    </source>
</evidence>
<dbReference type="Pfam" id="PF10180">
    <property type="entry name" value="WKF"/>
    <property type="match status" value="1"/>
</dbReference>
<sequence length="238" mass="27138">MTMATPSASSVSKKTILKRKLDDSVLKKARAALGLPLEGADGDDDKQDEPSLKWRKPRHNTAEGQLYVKNKEKRMKMEGDQVKKPPIKTIKNLKTGSSTSTKVEKETKKKRKKKKKKKASTTPVESKERNQDSEKRHVMEAISYLQLWASNRDHWKFEKLKQTCLLKYCLNTDLIDDTRFETLLEYIVSIKGAARQATLTEMQSVVTKFEVAGGNASTEITDVMYDRARQIIQMLSDD</sequence>
<dbReference type="InterPro" id="IPR019327">
    <property type="entry name" value="WKF"/>
</dbReference>
<dbReference type="PANTHER" id="PTHR22306:SF2">
    <property type="entry name" value="CHROMOSOME 7 OPEN READING FRAME 50"/>
    <property type="match status" value="1"/>
</dbReference>
<dbReference type="PANTHER" id="PTHR22306">
    <property type="entry name" value="CHROMOSOME 7 OPEN READING FRAME 50"/>
    <property type="match status" value="1"/>
</dbReference>